<dbReference type="Gene3D" id="2.160.20.10">
    <property type="entry name" value="Single-stranded right-handed beta-helix, Pectin lyase-like"/>
    <property type="match status" value="1"/>
</dbReference>
<accession>A0AAV1Y3Y1</accession>
<sequence>MKCLFAIRLFFVVSSACLCAKITPSLAHSVNVLDYGAKGDGQTDDSQAFLKAWEDVCNANDQDNPTLVIPNRNTFMLTPIKFKGPCNPATIIVKVKGTIVAPNNIKGWQWPEDDEKKDKWVQFSDISGLVIEGGGQIDAQGAPWWKYKGDKASYRPTALHFHRCESLTLKDLTHINSPKNHISINMCNGSYISNLHLIAPEDSPNTDGINISESTNIVILNSTMETGDDCIAINGGTSFVNISNVYCGPGHGISVGSLGENGGYEEVEEIHVQNCTFNGTTNGARIKTWIVRSFYPHFLSHLLCYINIFGVLLNQGGRGYARKITFEDIILVNTENPIIINQQYVDRHLIEYYNGQAVEVSDVTYRNIIGTSPSEKVINLNCDLKIGCNDIVMEDINITPSSSGNEVYASCTKAEGTSSSCTPTPSCLSN</sequence>
<evidence type="ECO:0000256" key="8">
    <source>
        <dbReference type="PROSITE-ProRule" id="PRU10052"/>
    </source>
</evidence>
<evidence type="ECO:0000256" key="5">
    <source>
        <dbReference type="ARBA" id="ARBA00022801"/>
    </source>
</evidence>
<evidence type="ECO:0000256" key="7">
    <source>
        <dbReference type="ARBA" id="ARBA00023316"/>
    </source>
</evidence>
<comment type="subcellular location">
    <subcellularLocation>
        <location evidence="1">Secreted</location>
        <location evidence="1">Cell wall</location>
    </subcellularLocation>
</comment>
<dbReference type="GO" id="GO:0004650">
    <property type="term" value="F:polygalacturonase activity"/>
    <property type="evidence" value="ECO:0007669"/>
    <property type="project" value="InterPro"/>
</dbReference>
<gene>
    <name evidence="11" type="ORF">LLUT_LOCUS29096</name>
    <name evidence="12" type="ORF">LLUT_LOCUS29097</name>
</gene>
<proteinExistence type="inferred from homology"/>
<feature type="signal peptide" evidence="10">
    <location>
        <begin position="1"/>
        <end position="27"/>
    </location>
</feature>
<keyword evidence="13" id="KW-1185">Reference proteome</keyword>
<evidence type="ECO:0000256" key="3">
    <source>
        <dbReference type="ARBA" id="ARBA00022512"/>
    </source>
</evidence>
<comment type="similarity">
    <text evidence="2 9">Belongs to the glycosyl hydrolase 28 family.</text>
</comment>
<keyword evidence="3" id="KW-0134">Cell wall</keyword>
<dbReference type="InterPro" id="IPR011050">
    <property type="entry name" value="Pectin_lyase_fold/virulence"/>
</dbReference>
<evidence type="ECO:0000256" key="10">
    <source>
        <dbReference type="SAM" id="SignalP"/>
    </source>
</evidence>
<dbReference type="AlphaFoldDB" id="A0AAV1Y3Y1"/>
<keyword evidence="6 9" id="KW-0326">Glycosidase</keyword>
<feature type="active site" evidence="8">
    <location>
        <position position="251"/>
    </location>
</feature>
<dbReference type="InterPro" id="IPR000743">
    <property type="entry name" value="Glyco_hydro_28"/>
</dbReference>
<keyword evidence="7" id="KW-0961">Cell wall biogenesis/degradation</keyword>
<evidence type="ECO:0000256" key="1">
    <source>
        <dbReference type="ARBA" id="ARBA00004191"/>
    </source>
</evidence>
<keyword evidence="10" id="KW-0732">Signal</keyword>
<reference evidence="11 13" key="1">
    <citation type="submission" date="2024-03" db="EMBL/GenBank/DDBJ databases">
        <authorList>
            <person name="Martinez-Hernandez J."/>
        </authorList>
    </citation>
    <scope>NUCLEOTIDE SEQUENCE [LARGE SCALE GENOMIC DNA]</scope>
</reference>
<dbReference type="InterPro" id="IPR012334">
    <property type="entry name" value="Pectin_lyas_fold"/>
</dbReference>
<feature type="chain" id="PRO_5044714242" description="Polygalacturonase" evidence="10">
    <location>
        <begin position="28"/>
        <end position="430"/>
    </location>
</feature>
<dbReference type="Pfam" id="PF00295">
    <property type="entry name" value="Glyco_hydro_28"/>
    <property type="match status" value="2"/>
</dbReference>
<evidence type="ECO:0000256" key="4">
    <source>
        <dbReference type="ARBA" id="ARBA00022525"/>
    </source>
</evidence>
<dbReference type="EMBL" id="CAXHTB010000020">
    <property type="protein sequence ID" value="CAL0328036.1"/>
    <property type="molecule type" value="Genomic_DNA"/>
</dbReference>
<dbReference type="SMART" id="SM00710">
    <property type="entry name" value="PbH1"/>
    <property type="match status" value="6"/>
</dbReference>
<dbReference type="GO" id="GO:0005975">
    <property type="term" value="P:carbohydrate metabolic process"/>
    <property type="evidence" value="ECO:0007669"/>
    <property type="project" value="InterPro"/>
</dbReference>
<dbReference type="EMBL" id="CAXHTB010000020">
    <property type="protein sequence ID" value="CAL0328037.1"/>
    <property type="molecule type" value="Genomic_DNA"/>
</dbReference>
<dbReference type="PANTHER" id="PTHR31375">
    <property type="match status" value="1"/>
</dbReference>
<evidence type="ECO:0000313" key="12">
    <source>
        <dbReference type="EMBL" id="CAL0328037.1"/>
    </source>
</evidence>
<dbReference type="PROSITE" id="PS00502">
    <property type="entry name" value="POLYGALACTURONASE"/>
    <property type="match status" value="1"/>
</dbReference>
<dbReference type="InterPro" id="IPR006626">
    <property type="entry name" value="PbH1"/>
</dbReference>
<evidence type="ECO:0000256" key="2">
    <source>
        <dbReference type="ARBA" id="ARBA00008834"/>
    </source>
</evidence>
<organism evidence="11 13">
    <name type="scientific">Lupinus luteus</name>
    <name type="common">European yellow lupine</name>
    <dbReference type="NCBI Taxonomy" id="3873"/>
    <lineage>
        <taxon>Eukaryota</taxon>
        <taxon>Viridiplantae</taxon>
        <taxon>Streptophyta</taxon>
        <taxon>Embryophyta</taxon>
        <taxon>Tracheophyta</taxon>
        <taxon>Spermatophyta</taxon>
        <taxon>Magnoliopsida</taxon>
        <taxon>eudicotyledons</taxon>
        <taxon>Gunneridae</taxon>
        <taxon>Pentapetalae</taxon>
        <taxon>rosids</taxon>
        <taxon>fabids</taxon>
        <taxon>Fabales</taxon>
        <taxon>Fabaceae</taxon>
        <taxon>Papilionoideae</taxon>
        <taxon>50 kb inversion clade</taxon>
        <taxon>genistoids sensu lato</taxon>
        <taxon>core genistoids</taxon>
        <taxon>Genisteae</taxon>
        <taxon>Lupinus</taxon>
    </lineage>
</organism>
<comment type="caution">
    <text evidence="11">The sequence shown here is derived from an EMBL/GenBank/DDBJ whole genome shotgun (WGS) entry which is preliminary data.</text>
</comment>
<keyword evidence="4" id="KW-0964">Secreted</keyword>
<dbReference type="Proteomes" id="UP001497480">
    <property type="component" value="Unassembled WGS sequence"/>
</dbReference>
<name>A0AAV1Y3Y1_LUPLU</name>
<evidence type="ECO:0000256" key="6">
    <source>
        <dbReference type="ARBA" id="ARBA00023295"/>
    </source>
</evidence>
<evidence type="ECO:0008006" key="14">
    <source>
        <dbReference type="Google" id="ProtNLM"/>
    </source>
</evidence>
<evidence type="ECO:0000313" key="11">
    <source>
        <dbReference type="EMBL" id="CAL0328036.1"/>
    </source>
</evidence>
<protein>
    <recommendedName>
        <fullName evidence="14">Polygalacturonase</fullName>
    </recommendedName>
</protein>
<evidence type="ECO:0000313" key="13">
    <source>
        <dbReference type="Proteomes" id="UP001497480"/>
    </source>
</evidence>
<evidence type="ECO:0000256" key="9">
    <source>
        <dbReference type="RuleBase" id="RU361169"/>
    </source>
</evidence>
<dbReference type="SUPFAM" id="SSF51126">
    <property type="entry name" value="Pectin lyase-like"/>
    <property type="match status" value="1"/>
</dbReference>
<keyword evidence="5 9" id="KW-0378">Hydrolase</keyword>
<dbReference type="GO" id="GO:0071555">
    <property type="term" value="P:cell wall organization"/>
    <property type="evidence" value="ECO:0007669"/>
    <property type="project" value="UniProtKB-KW"/>
</dbReference>